<evidence type="ECO:0000256" key="1">
    <source>
        <dbReference type="SAM" id="MobiDB-lite"/>
    </source>
</evidence>
<keyword evidence="3" id="KW-1185">Reference proteome</keyword>
<organism evidence="2 3">
    <name type="scientific">Pseudozyma hubeiensis (strain SY62)</name>
    <name type="common">Yeast</name>
    <dbReference type="NCBI Taxonomy" id="1305764"/>
    <lineage>
        <taxon>Eukaryota</taxon>
        <taxon>Fungi</taxon>
        <taxon>Dikarya</taxon>
        <taxon>Basidiomycota</taxon>
        <taxon>Ustilaginomycotina</taxon>
        <taxon>Ustilaginomycetes</taxon>
        <taxon>Ustilaginales</taxon>
        <taxon>Ustilaginaceae</taxon>
        <taxon>Pseudozyma</taxon>
    </lineage>
</organism>
<proteinExistence type="predicted"/>
<feature type="region of interest" description="Disordered" evidence="1">
    <location>
        <begin position="1"/>
        <end position="69"/>
    </location>
</feature>
<dbReference type="HOGENOM" id="CLU_1533240_0_0_1"/>
<dbReference type="EMBL" id="DF238806">
    <property type="protein sequence ID" value="GAC96805.1"/>
    <property type="molecule type" value="Genomic_DNA"/>
</dbReference>
<dbReference type="AlphaFoldDB" id="R9PFF7"/>
<reference evidence="3" key="1">
    <citation type="journal article" date="2013" name="Genome Announc.">
        <title>Draft genome sequence of the basidiomycetous yeast-like fungus Pseudozyma hubeiensis SY62, which produces an abundant amount of the biosurfactant mannosylerythritol lipids.</title>
        <authorList>
            <person name="Konishi M."/>
            <person name="Hatada Y."/>
            <person name="Horiuchi J."/>
        </authorList>
    </citation>
    <scope>NUCLEOTIDE SEQUENCE [LARGE SCALE GENOMIC DNA]</scope>
    <source>
        <strain evidence="3">SY62</strain>
    </source>
</reference>
<feature type="compositionally biased region" description="Polar residues" evidence="1">
    <location>
        <begin position="44"/>
        <end position="55"/>
    </location>
</feature>
<protein>
    <submittedName>
        <fullName evidence="2">Uncharacterized protein</fullName>
    </submittedName>
</protein>
<feature type="region of interest" description="Disordered" evidence="1">
    <location>
        <begin position="127"/>
        <end position="175"/>
    </location>
</feature>
<accession>R9PFF7</accession>
<dbReference type="GeneID" id="24109671"/>
<dbReference type="Proteomes" id="UP000014071">
    <property type="component" value="Unassembled WGS sequence"/>
</dbReference>
<sequence>MVTTSNVIARRKRRSGGSGKGVNDPITLSSRRGFVHNGCRSPTRDQTLAASSSEGRPTHKNSSSRRDADLPAHARLSLINASGPLYALPRLRSSRCTGRHARASLRLARPLRAAALLFAAEIRPASTRHNRTHGSSKDAIKKLSVKGHSSERAYSAEANKGELLVASEGPPTSLA</sequence>
<name>R9PFF7_PSEHS</name>
<dbReference type="RefSeq" id="XP_012190392.1">
    <property type="nucleotide sequence ID" value="XM_012335002.1"/>
</dbReference>
<gene>
    <name evidence="2" type="ORF">PHSY_004389</name>
</gene>
<evidence type="ECO:0000313" key="3">
    <source>
        <dbReference type="Proteomes" id="UP000014071"/>
    </source>
</evidence>
<evidence type="ECO:0000313" key="2">
    <source>
        <dbReference type="EMBL" id="GAC96805.1"/>
    </source>
</evidence>